<dbReference type="InterPro" id="IPR013328">
    <property type="entry name" value="6PGD_dom2"/>
</dbReference>
<feature type="domain" description="Ketopantoate reductase C-terminal" evidence="6">
    <location>
        <begin position="195"/>
        <end position="323"/>
    </location>
</feature>
<dbReference type="EC" id="1.1.1.169" evidence="4"/>
<evidence type="ECO:0000259" key="6">
    <source>
        <dbReference type="Pfam" id="PF08546"/>
    </source>
</evidence>
<evidence type="ECO:0000256" key="1">
    <source>
        <dbReference type="ARBA" id="ARBA00007870"/>
    </source>
</evidence>
<keyword evidence="3 4" id="KW-0560">Oxidoreductase</keyword>
<dbReference type="SUPFAM" id="SSF48179">
    <property type="entry name" value="6-phosphogluconate dehydrogenase C-terminal domain-like"/>
    <property type="match status" value="1"/>
</dbReference>
<evidence type="ECO:0000313" key="7">
    <source>
        <dbReference type="EMBL" id="GIK02988.1"/>
    </source>
</evidence>
<dbReference type="PANTHER" id="PTHR21708:SF30">
    <property type="entry name" value="2-DEHYDROPANTOATE 2-REDUCTASE-RELATED"/>
    <property type="match status" value="1"/>
</dbReference>
<dbReference type="GO" id="GO:0015940">
    <property type="term" value="P:pantothenate biosynthetic process"/>
    <property type="evidence" value="ECO:0007669"/>
    <property type="project" value="InterPro"/>
</dbReference>
<comment type="catalytic activity">
    <reaction evidence="4">
        <text>(R)-pantoate + NADP(+) = 2-dehydropantoate + NADPH + H(+)</text>
        <dbReference type="Rhea" id="RHEA:16233"/>
        <dbReference type="ChEBI" id="CHEBI:11561"/>
        <dbReference type="ChEBI" id="CHEBI:15378"/>
        <dbReference type="ChEBI" id="CHEBI:15980"/>
        <dbReference type="ChEBI" id="CHEBI:57783"/>
        <dbReference type="ChEBI" id="CHEBI:58349"/>
        <dbReference type="EC" id="1.1.1.169"/>
    </reaction>
</comment>
<evidence type="ECO:0000259" key="5">
    <source>
        <dbReference type="Pfam" id="PF02558"/>
    </source>
</evidence>
<protein>
    <recommendedName>
        <fullName evidence="4">2-dehydropantoate 2-reductase</fullName>
        <ecNumber evidence="4">1.1.1.169</ecNumber>
    </recommendedName>
    <alternativeName>
        <fullName evidence="4">Ketopantoate reductase</fullName>
    </alternativeName>
</protein>
<dbReference type="InterPro" id="IPR051402">
    <property type="entry name" value="KPR-Related"/>
</dbReference>
<dbReference type="Proteomes" id="UP000710440">
    <property type="component" value="Unassembled WGS sequence"/>
</dbReference>
<dbReference type="InterPro" id="IPR003710">
    <property type="entry name" value="ApbA"/>
</dbReference>
<reference evidence="7 8" key="1">
    <citation type="submission" date="2021-02" db="EMBL/GenBank/DDBJ databases">
        <title>Pan-genome distribution and transcriptional activeness of fungal secondary metabolism genes in Aspergillus section Fumigati.</title>
        <authorList>
            <person name="Takahashi H."/>
            <person name="Umemura M."/>
            <person name="Ninomiya A."/>
            <person name="Kusuya Y."/>
            <person name="Urayama S."/>
            <person name="Shimizu M."/>
            <person name="Watanabe A."/>
            <person name="Kamei K."/>
            <person name="Yaguchi T."/>
            <person name="Hagiwara D."/>
        </authorList>
    </citation>
    <scope>NUCLEOTIDE SEQUENCE [LARGE SCALE GENOMIC DNA]</scope>
    <source>
        <strain evidence="7 8">IFM 47045</strain>
    </source>
</reference>
<feature type="domain" description="Ketopantoate reductase N-terminal" evidence="5">
    <location>
        <begin position="9"/>
        <end position="152"/>
    </location>
</feature>
<gene>
    <name evidence="7" type="ORF">Aspvir_007054</name>
</gene>
<keyword evidence="8" id="KW-1185">Reference proteome</keyword>
<dbReference type="PANTHER" id="PTHR21708">
    <property type="entry name" value="PROBABLE 2-DEHYDROPANTOATE 2-REDUCTASE"/>
    <property type="match status" value="1"/>
</dbReference>
<sequence>MPSKPQPHILLFGAGSVGAIHLLQLQRAGCTVTAVCRSNYDVVKEKGFTLTSVRFGNITYRPDHIVRSIAECPKDTVYDYVLVTTKCFPGSKPSVADLIRPAIMGRPATAIVLAQNGIEIEKDIADEFPENPVLSGVVYLPTTQTSPGVIDYPEMLNLLELGTYPANAPATHKAAASKLVDLMNQGGGEAKLHDDIQIARWTKLLVNASWNPICALSMCSDGDFLLSSEPFAFELVWGIMMEIVALAKQVGIPGVDEEAARVRLQTATRRAEAGTGRDPSMLQDIKQGRLFEVEAIVGNTVRLARKHAVSMPRLETVYALAKGRYEALARNSSH</sequence>
<dbReference type="Gene3D" id="3.40.50.720">
    <property type="entry name" value="NAD(P)-binding Rossmann-like Domain"/>
    <property type="match status" value="1"/>
</dbReference>
<evidence type="ECO:0000256" key="2">
    <source>
        <dbReference type="ARBA" id="ARBA00022857"/>
    </source>
</evidence>
<dbReference type="OrthoDB" id="2147163at2759"/>
<accession>A0A9P3BYL7</accession>
<dbReference type="SUPFAM" id="SSF51735">
    <property type="entry name" value="NAD(P)-binding Rossmann-fold domains"/>
    <property type="match status" value="1"/>
</dbReference>
<name>A0A9P3BYL7_ASPVI</name>
<dbReference type="FunFam" id="1.10.1040.10:FF:000017">
    <property type="entry name" value="2-dehydropantoate 2-reductase"/>
    <property type="match status" value="1"/>
</dbReference>
<dbReference type="Pfam" id="PF08546">
    <property type="entry name" value="ApbA_C"/>
    <property type="match status" value="1"/>
</dbReference>
<comment type="caution">
    <text evidence="7">The sequence shown here is derived from an EMBL/GenBank/DDBJ whole genome shotgun (WGS) entry which is preliminary data.</text>
</comment>
<dbReference type="GO" id="GO:0005737">
    <property type="term" value="C:cytoplasm"/>
    <property type="evidence" value="ECO:0007669"/>
    <property type="project" value="TreeGrafter"/>
</dbReference>
<dbReference type="AlphaFoldDB" id="A0A9P3BYL7"/>
<dbReference type="FunFam" id="3.40.50.720:FF:000741">
    <property type="entry name" value="2-dehydropantoate 2-reductase"/>
    <property type="match status" value="1"/>
</dbReference>
<dbReference type="GO" id="GO:0008677">
    <property type="term" value="F:2-dehydropantoate 2-reductase activity"/>
    <property type="evidence" value="ECO:0007669"/>
    <property type="project" value="UniProtKB-EC"/>
</dbReference>
<evidence type="ECO:0000313" key="8">
    <source>
        <dbReference type="Proteomes" id="UP000710440"/>
    </source>
</evidence>
<dbReference type="InterPro" id="IPR008927">
    <property type="entry name" value="6-PGluconate_DH-like_C_sf"/>
</dbReference>
<comment type="function">
    <text evidence="4">Catalyzes the NADPH-dependent reduction of ketopantoate into pantoic acid.</text>
</comment>
<dbReference type="InterPro" id="IPR036291">
    <property type="entry name" value="NAD(P)-bd_dom_sf"/>
</dbReference>
<dbReference type="RefSeq" id="XP_043126174.1">
    <property type="nucleotide sequence ID" value="XM_043270239.1"/>
</dbReference>
<dbReference type="InterPro" id="IPR013332">
    <property type="entry name" value="KPR_N"/>
</dbReference>
<keyword evidence="2 4" id="KW-0521">NADP</keyword>
<organism evidence="7 8">
    <name type="scientific">Aspergillus viridinutans</name>
    <dbReference type="NCBI Taxonomy" id="75553"/>
    <lineage>
        <taxon>Eukaryota</taxon>
        <taxon>Fungi</taxon>
        <taxon>Dikarya</taxon>
        <taxon>Ascomycota</taxon>
        <taxon>Pezizomycotina</taxon>
        <taxon>Eurotiomycetes</taxon>
        <taxon>Eurotiomycetidae</taxon>
        <taxon>Eurotiales</taxon>
        <taxon>Aspergillaceae</taxon>
        <taxon>Aspergillus</taxon>
        <taxon>Aspergillus subgen. Fumigati</taxon>
    </lineage>
</organism>
<dbReference type="GeneID" id="66935036"/>
<dbReference type="Pfam" id="PF02558">
    <property type="entry name" value="ApbA"/>
    <property type="match status" value="1"/>
</dbReference>
<evidence type="ECO:0000256" key="3">
    <source>
        <dbReference type="ARBA" id="ARBA00023002"/>
    </source>
</evidence>
<proteinExistence type="inferred from homology"/>
<comment type="similarity">
    <text evidence="1 4">Belongs to the ketopantoate reductase family.</text>
</comment>
<dbReference type="NCBIfam" id="TIGR00745">
    <property type="entry name" value="apbA_panE"/>
    <property type="match status" value="1"/>
</dbReference>
<dbReference type="InterPro" id="IPR013752">
    <property type="entry name" value="KPA_reductase"/>
</dbReference>
<dbReference type="Gene3D" id="1.10.1040.10">
    <property type="entry name" value="N-(1-d-carboxylethyl)-l-norvaline Dehydrogenase, domain 2"/>
    <property type="match status" value="1"/>
</dbReference>
<evidence type="ECO:0000256" key="4">
    <source>
        <dbReference type="RuleBase" id="RU362068"/>
    </source>
</evidence>
<dbReference type="EMBL" id="BOPL01000005">
    <property type="protein sequence ID" value="GIK02988.1"/>
    <property type="molecule type" value="Genomic_DNA"/>
</dbReference>